<dbReference type="InterPro" id="IPR011260">
    <property type="entry name" value="RNAP_asu_C"/>
</dbReference>
<dbReference type="Proteomes" id="UP000238916">
    <property type="component" value="Unassembled WGS sequence"/>
</dbReference>
<name>A0A2U3LUY8_9FIRM</name>
<protein>
    <recommendedName>
        <fullName evidence="1">RNA polymerase alpha subunit C-terminal domain-containing protein</fullName>
    </recommendedName>
</protein>
<dbReference type="EMBL" id="OMOF01000842">
    <property type="protein sequence ID" value="SPF55755.1"/>
    <property type="molecule type" value="Genomic_DNA"/>
</dbReference>
<dbReference type="GO" id="GO:0003899">
    <property type="term" value="F:DNA-directed RNA polymerase activity"/>
    <property type="evidence" value="ECO:0007669"/>
    <property type="project" value="InterPro"/>
</dbReference>
<reference evidence="3" key="1">
    <citation type="submission" date="2018-02" db="EMBL/GenBank/DDBJ databases">
        <authorList>
            <person name="Hausmann B."/>
        </authorList>
    </citation>
    <scope>NUCLEOTIDE SEQUENCE [LARGE SCALE GENOMIC DNA]</scope>
    <source>
        <strain evidence="3">Peat soil MAG SbF1</strain>
    </source>
</reference>
<evidence type="ECO:0000259" key="1">
    <source>
        <dbReference type="Pfam" id="PF03118"/>
    </source>
</evidence>
<dbReference type="SUPFAM" id="SSF47789">
    <property type="entry name" value="C-terminal domain of RNA polymerase alpha subunit"/>
    <property type="match status" value="1"/>
</dbReference>
<dbReference type="Pfam" id="PF03118">
    <property type="entry name" value="RNA_pol_A_CTD"/>
    <property type="match status" value="1"/>
</dbReference>
<organism evidence="2 3">
    <name type="scientific">Candidatus Desulfosporosinus infrequens</name>
    <dbReference type="NCBI Taxonomy" id="2043169"/>
    <lineage>
        <taxon>Bacteria</taxon>
        <taxon>Bacillati</taxon>
        <taxon>Bacillota</taxon>
        <taxon>Clostridia</taxon>
        <taxon>Eubacteriales</taxon>
        <taxon>Desulfitobacteriaceae</taxon>
        <taxon>Desulfosporosinus</taxon>
    </lineage>
</organism>
<dbReference type="Gene3D" id="1.10.150.20">
    <property type="entry name" value="5' to 3' exonuclease, C-terminal subdomain"/>
    <property type="match status" value="1"/>
</dbReference>
<accession>A0A2U3LUY8</accession>
<gene>
    <name evidence="2" type="ORF">SBF1_8570005</name>
</gene>
<evidence type="ECO:0000313" key="2">
    <source>
        <dbReference type="EMBL" id="SPF55755.1"/>
    </source>
</evidence>
<dbReference type="GO" id="GO:0006351">
    <property type="term" value="P:DNA-templated transcription"/>
    <property type="evidence" value="ECO:0007669"/>
    <property type="project" value="InterPro"/>
</dbReference>
<evidence type="ECO:0000313" key="3">
    <source>
        <dbReference type="Proteomes" id="UP000238916"/>
    </source>
</evidence>
<dbReference type="GO" id="GO:0003677">
    <property type="term" value="F:DNA binding"/>
    <property type="evidence" value="ECO:0007669"/>
    <property type="project" value="InterPro"/>
</dbReference>
<feature type="domain" description="RNA polymerase alpha subunit C-terminal" evidence="1">
    <location>
        <begin position="2"/>
        <end position="35"/>
    </location>
</feature>
<dbReference type="AlphaFoldDB" id="A0A2U3LUY8"/>
<proteinExistence type="predicted"/>
<sequence>MGIDTVDQLTKKTEAEMIKMRNLGSKSLEEVIMRIKDLGLSFCADED</sequence>